<dbReference type="Proteomes" id="UP000294853">
    <property type="component" value="Chromosome"/>
</dbReference>
<name>A0A4P7IJ40_9ACTN</name>
<evidence type="ECO:0000259" key="9">
    <source>
        <dbReference type="PROSITE" id="PS50929"/>
    </source>
</evidence>
<feature type="transmembrane region" description="Helical" evidence="7">
    <location>
        <begin position="50"/>
        <end position="70"/>
    </location>
</feature>
<evidence type="ECO:0000256" key="4">
    <source>
        <dbReference type="ARBA" id="ARBA00022840"/>
    </source>
</evidence>
<evidence type="ECO:0000256" key="2">
    <source>
        <dbReference type="ARBA" id="ARBA00022692"/>
    </source>
</evidence>
<feature type="transmembrane region" description="Helical" evidence="7">
    <location>
        <begin position="152"/>
        <end position="168"/>
    </location>
</feature>
<proteinExistence type="predicted"/>
<evidence type="ECO:0000256" key="5">
    <source>
        <dbReference type="ARBA" id="ARBA00022989"/>
    </source>
</evidence>
<keyword evidence="6 7" id="KW-0472">Membrane</keyword>
<dbReference type="InterPro" id="IPR036640">
    <property type="entry name" value="ABC1_TM_sf"/>
</dbReference>
<feature type="transmembrane region" description="Helical" evidence="7">
    <location>
        <begin position="238"/>
        <end position="260"/>
    </location>
</feature>
<feature type="domain" description="ABC transmembrane type-1" evidence="9">
    <location>
        <begin position="11"/>
        <end position="298"/>
    </location>
</feature>
<accession>A0A4P7IJ40</accession>
<dbReference type="InterPro" id="IPR011527">
    <property type="entry name" value="ABC1_TM_dom"/>
</dbReference>
<evidence type="ECO:0000256" key="3">
    <source>
        <dbReference type="ARBA" id="ARBA00022741"/>
    </source>
</evidence>
<dbReference type="PANTHER" id="PTHR43394">
    <property type="entry name" value="ATP-DEPENDENT PERMEASE MDL1, MITOCHONDRIAL"/>
    <property type="match status" value="1"/>
</dbReference>
<dbReference type="PANTHER" id="PTHR43394:SF1">
    <property type="entry name" value="ATP-BINDING CASSETTE SUB-FAMILY B MEMBER 10, MITOCHONDRIAL"/>
    <property type="match status" value="1"/>
</dbReference>
<dbReference type="SUPFAM" id="SSF90123">
    <property type="entry name" value="ABC transporter transmembrane region"/>
    <property type="match status" value="1"/>
</dbReference>
<evidence type="ECO:0000259" key="8">
    <source>
        <dbReference type="PROSITE" id="PS50893"/>
    </source>
</evidence>
<dbReference type="InterPro" id="IPR039421">
    <property type="entry name" value="Type_1_exporter"/>
</dbReference>
<keyword evidence="4 10" id="KW-0067">ATP-binding</keyword>
<evidence type="ECO:0000256" key="7">
    <source>
        <dbReference type="SAM" id="Phobius"/>
    </source>
</evidence>
<dbReference type="PROSITE" id="PS50929">
    <property type="entry name" value="ABC_TM1F"/>
    <property type="match status" value="1"/>
</dbReference>
<keyword evidence="11" id="KW-1185">Reference proteome</keyword>
<keyword evidence="2 7" id="KW-0812">Transmembrane</keyword>
<evidence type="ECO:0000256" key="1">
    <source>
        <dbReference type="ARBA" id="ARBA00004651"/>
    </source>
</evidence>
<keyword evidence="5 7" id="KW-1133">Transmembrane helix</keyword>
<reference evidence="10 11" key="1">
    <citation type="submission" date="2019-03" db="EMBL/GenBank/DDBJ databases">
        <title>Three New Species of Nocardioides, Nocardioides euryhalodurans sp. nov., Nocardioides seonyuensis sp. nov. and Nocardioides eburneoflavus sp. nov. Iolated from Soil.</title>
        <authorList>
            <person name="Roh S.G."/>
            <person name="Lee C."/>
            <person name="Kim M.-K."/>
            <person name="Kim S.B."/>
        </authorList>
    </citation>
    <scope>NUCLEOTIDE SEQUENCE [LARGE SCALE GENOMIC DNA]</scope>
    <source>
        <strain evidence="10 11">MMS17-SY207-3</strain>
    </source>
</reference>
<dbReference type="AlphaFoldDB" id="A0A4P7IJ40"/>
<feature type="domain" description="ABC transporter" evidence="8">
    <location>
        <begin position="332"/>
        <end position="572"/>
    </location>
</feature>
<dbReference type="KEGG" id="nsn:EXE58_03455"/>
<dbReference type="InterPro" id="IPR003593">
    <property type="entry name" value="AAA+_ATPase"/>
</dbReference>
<dbReference type="SMART" id="SM00382">
    <property type="entry name" value="AAA"/>
    <property type="match status" value="1"/>
</dbReference>
<comment type="subcellular location">
    <subcellularLocation>
        <location evidence="1">Cell membrane</location>
        <topology evidence="1">Multi-pass membrane protein</topology>
    </subcellularLocation>
</comment>
<sequence length="598" mass="63512">MVWSSGRRPFVILVVLQALSAVALGLQVLAVQWVLSAVLAADERADFEGAVAPVLLLAGLTAFTAVAGALQGQLQRFLGELVARRMWTRVLRVATGVDLAHFESPEFYDHLNRVQTNAVTRPYQVTQGLLSMAGAAVASVGLGLALASVSPVLLALVVVGGIPLLVTSRRESRLEFDFSVGQTPVLRQRSYLALLQTGREEAKEVRAFGLGEWLRSRFDAIYDSYLHALRRHAVRRTILSVLGQLGSALVLGGTLLFLVWLISRGAIGVAGAGAAIIAIRMLASQVQGLFRGVQQIFESGLFLDDLDAFLDLGVPALEQTRGSEAPTSFDTIRVEDVRFAYPGSTAEALCGVDLELRAGEIVALVGENGSGKTTLAKLLAGLYQPAAGRITWDGADISGFRPASLRDQVSVTFQDFVRYAFTGTENIAVGRVELPASPERVRASARAAGAESVLDALPEGFETLLSRLFVGGIDLSGGQWQRVALARSFFRDAPLVILDEPSSALDPRAEHALFSTLREVLDGRTALFISHRFSTVRGADRIIVLDSGTVAEQGTHAELVAADGLYADLYKLQSHTDIAGAGAGAGAVTGTTGNPADG</sequence>
<gene>
    <name evidence="10" type="ORF">EXE58_03455</name>
</gene>
<dbReference type="OrthoDB" id="9806127at2"/>
<keyword evidence="3" id="KW-0547">Nucleotide-binding</keyword>
<dbReference type="PROSITE" id="PS50893">
    <property type="entry name" value="ABC_TRANSPORTER_2"/>
    <property type="match status" value="1"/>
</dbReference>
<dbReference type="GO" id="GO:0016887">
    <property type="term" value="F:ATP hydrolysis activity"/>
    <property type="evidence" value="ECO:0007669"/>
    <property type="project" value="InterPro"/>
</dbReference>
<protein>
    <submittedName>
        <fullName evidence="10">ABC transporter ATP-binding protein</fullName>
    </submittedName>
</protein>
<organism evidence="10 11">
    <name type="scientific">Nocardioides seonyuensis</name>
    <dbReference type="NCBI Taxonomy" id="2518371"/>
    <lineage>
        <taxon>Bacteria</taxon>
        <taxon>Bacillati</taxon>
        <taxon>Actinomycetota</taxon>
        <taxon>Actinomycetes</taxon>
        <taxon>Propionibacteriales</taxon>
        <taxon>Nocardioidaceae</taxon>
        <taxon>Nocardioides</taxon>
    </lineage>
</organism>
<dbReference type="Gene3D" id="1.20.1560.10">
    <property type="entry name" value="ABC transporter type 1, transmembrane domain"/>
    <property type="match status" value="1"/>
</dbReference>
<dbReference type="Gene3D" id="3.40.50.300">
    <property type="entry name" value="P-loop containing nucleotide triphosphate hydrolases"/>
    <property type="match status" value="1"/>
</dbReference>
<dbReference type="InterPro" id="IPR003439">
    <property type="entry name" value="ABC_transporter-like_ATP-bd"/>
</dbReference>
<dbReference type="GO" id="GO:0005886">
    <property type="term" value="C:plasma membrane"/>
    <property type="evidence" value="ECO:0007669"/>
    <property type="project" value="UniProtKB-SubCell"/>
</dbReference>
<dbReference type="InterPro" id="IPR017871">
    <property type="entry name" value="ABC_transporter-like_CS"/>
</dbReference>
<evidence type="ECO:0000313" key="11">
    <source>
        <dbReference type="Proteomes" id="UP000294853"/>
    </source>
</evidence>
<evidence type="ECO:0000313" key="10">
    <source>
        <dbReference type="EMBL" id="QBX57426.1"/>
    </source>
</evidence>
<dbReference type="EMBL" id="CP038436">
    <property type="protein sequence ID" value="QBX57426.1"/>
    <property type="molecule type" value="Genomic_DNA"/>
</dbReference>
<evidence type="ECO:0000256" key="6">
    <source>
        <dbReference type="ARBA" id="ARBA00023136"/>
    </source>
</evidence>
<feature type="transmembrane region" description="Helical" evidence="7">
    <location>
        <begin position="129"/>
        <end position="146"/>
    </location>
</feature>
<dbReference type="SUPFAM" id="SSF52540">
    <property type="entry name" value="P-loop containing nucleoside triphosphate hydrolases"/>
    <property type="match status" value="1"/>
</dbReference>
<dbReference type="GO" id="GO:0015421">
    <property type="term" value="F:ABC-type oligopeptide transporter activity"/>
    <property type="evidence" value="ECO:0007669"/>
    <property type="project" value="TreeGrafter"/>
</dbReference>
<dbReference type="GO" id="GO:0005524">
    <property type="term" value="F:ATP binding"/>
    <property type="evidence" value="ECO:0007669"/>
    <property type="project" value="UniProtKB-KW"/>
</dbReference>
<dbReference type="InterPro" id="IPR027417">
    <property type="entry name" value="P-loop_NTPase"/>
</dbReference>
<dbReference type="Pfam" id="PF00005">
    <property type="entry name" value="ABC_tran"/>
    <property type="match status" value="1"/>
</dbReference>
<dbReference type="PROSITE" id="PS00211">
    <property type="entry name" value="ABC_TRANSPORTER_1"/>
    <property type="match status" value="1"/>
</dbReference>